<feature type="transmembrane region" description="Helical" evidence="2">
    <location>
        <begin position="57"/>
        <end position="75"/>
    </location>
</feature>
<reference evidence="3 4" key="1">
    <citation type="submission" date="2019-08" db="EMBL/GenBank/DDBJ databases">
        <authorList>
            <person name="Dong K."/>
        </authorList>
    </citation>
    <scope>NUCLEOTIDE SEQUENCE [LARGE SCALE GENOMIC DNA]</scope>
    <source>
        <strain evidence="3 4">JCM14558</strain>
    </source>
</reference>
<keyword evidence="4" id="KW-1185">Reference proteome</keyword>
<organism evidence="3 4">
    <name type="scientific">Microbacterium hatanonis</name>
    <dbReference type="NCBI Taxonomy" id="404366"/>
    <lineage>
        <taxon>Bacteria</taxon>
        <taxon>Bacillati</taxon>
        <taxon>Actinomycetota</taxon>
        <taxon>Actinomycetes</taxon>
        <taxon>Micrococcales</taxon>
        <taxon>Microbacteriaceae</taxon>
        <taxon>Microbacterium</taxon>
    </lineage>
</organism>
<evidence type="ECO:0000313" key="4">
    <source>
        <dbReference type="Proteomes" id="UP000321034"/>
    </source>
</evidence>
<keyword evidence="2" id="KW-1133">Transmembrane helix</keyword>
<dbReference type="Proteomes" id="UP000321034">
    <property type="component" value="Unassembled WGS sequence"/>
</dbReference>
<feature type="transmembrane region" description="Helical" evidence="2">
    <location>
        <begin position="467"/>
        <end position="489"/>
    </location>
</feature>
<feature type="transmembrane region" description="Helical" evidence="2">
    <location>
        <begin position="569"/>
        <end position="588"/>
    </location>
</feature>
<accession>A0A5C8I0Y7</accession>
<name>A0A5C8I0Y7_9MICO</name>
<dbReference type="OrthoDB" id="5027419at2"/>
<evidence type="ECO:0008006" key="5">
    <source>
        <dbReference type="Google" id="ProtNLM"/>
    </source>
</evidence>
<evidence type="ECO:0000256" key="1">
    <source>
        <dbReference type="SAM" id="MobiDB-lite"/>
    </source>
</evidence>
<feature type="transmembrane region" description="Helical" evidence="2">
    <location>
        <begin position="853"/>
        <end position="875"/>
    </location>
</feature>
<evidence type="ECO:0000313" key="3">
    <source>
        <dbReference type="EMBL" id="TXK12627.1"/>
    </source>
</evidence>
<feature type="region of interest" description="Disordered" evidence="1">
    <location>
        <begin position="1"/>
        <end position="21"/>
    </location>
</feature>
<gene>
    <name evidence="3" type="ORF">FVP77_03955</name>
</gene>
<dbReference type="EMBL" id="VRSV01000001">
    <property type="protein sequence ID" value="TXK12627.1"/>
    <property type="molecule type" value="Genomic_DNA"/>
</dbReference>
<feature type="transmembrane region" description="Helical" evidence="2">
    <location>
        <begin position="435"/>
        <end position="455"/>
    </location>
</feature>
<keyword evidence="2" id="KW-0472">Membrane</keyword>
<proteinExistence type="predicted"/>
<feature type="transmembrane region" description="Helical" evidence="2">
    <location>
        <begin position="309"/>
        <end position="332"/>
    </location>
</feature>
<evidence type="ECO:0000256" key="2">
    <source>
        <dbReference type="SAM" id="Phobius"/>
    </source>
</evidence>
<feature type="transmembrane region" description="Helical" evidence="2">
    <location>
        <begin position="916"/>
        <end position="935"/>
    </location>
</feature>
<keyword evidence="2" id="KW-0812">Transmembrane</keyword>
<dbReference type="RefSeq" id="WP_147893339.1">
    <property type="nucleotide sequence ID" value="NZ_BAAANR010000001.1"/>
</dbReference>
<feature type="transmembrane region" description="Helical" evidence="2">
    <location>
        <begin position="887"/>
        <end position="904"/>
    </location>
</feature>
<dbReference type="AlphaFoldDB" id="A0A5C8I0Y7"/>
<protein>
    <recommendedName>
        <fullName evidence="5">DUF2207 domain-containing protein</fullName>
    </recommendedName>
</protein>
<comment type="caution">
    <text evidence="3">The sequence shown here is derived from an EMBL/GenBank/DDBJ whole genome shotgun (WGS) entry which is preliminary data.</text>
</comment>
<sequence length="957" mass="104950">MSVDDASADAGTPPASAVRLPPPRPTPLYAFLSTRLLRLEAWLQSHGGTRLRRGIQAFWALLLAVGVLLLVGPVINEPLSFDDITSSAGEATDTWIARSFDADYRFSRDDDGRLTVEVEERITAFFPDDVDESAVERVIATQYEGHDLRPELRGATLDGAPIEPVTRTSPTRSTYTVESGERLRGDHEVVLRYALHDVAYPTEDPSSRQAYQLLRWDVFGPEWSHGVTDSALTLTVPRELAAAYARQPSSGIAWLLVGGSTTLSPDTETADAVVYRVTNDQSLPPYASFWFAFRFEAGVFAMPEPSALFWVQAAGPFVPLALLAVTVLFALAARRVAWADARGRAWFVMQEAPRRGATAGADARLWRARRTSALIDALVAYRSEPSNTAARRHLVRVARRTGRLGDLPRALTAYRASPAWRAQFTEGLRRVPRGFVRDAFIGAALGLTVVQWGLVRQLSYQVPLSVYWWPVAVVAVSTALAAVVLAIALTARPLTHDGALAEEHLRGQRRFLEQTSAIERTPLRDPLLPYVAMFARPARARRLITGLLEREGVSRQVADDPHFVTAGRLAIRVSAVVAVIAALVLSIATTAGTRHALDQYAVLDDIAGEYGVFVSDVDIEATLTRGEGGHARVEVVETLVAAVGENLRAIPQVTRAWRDQVDGHDQGLVVDAILVDGVEAPFEQSRVRGHALVQTRFADDWPGDHEIEIRYTLTDAASALRTGDGRQDRVQWTALLPWWESSWQGIDVEPERLRMAIGMSTDLADALRPDSGWLAELAHRRDRSPEAFGVPSEVRGEAVFSFDERADDEYEPGSLWPNGAQFGGAQLTFPAGTFTGPSEAEWGWYAAWQMLPWLLSPLLALVVLVLSAVGAVSGADRLARRGKTRDLVRWVPLALTVAQLPLLFWATVDAYSEDPLLLVMFASLGVSAVAAWVVVVKTRHTPAPVAAPPARRRRARR</sequence>